<keyword evidence="8 9" id="KW-0961">Cell wall biogenesis/degradation</keyword>
<evidence type="ECO:0000256" key="6">
    <source>
        <dbReference type="ARBA" id="ARBA00022960"/>
    </source>
</evidence>
<dbReference type="Proteomes" id="UP000176221">
    <property type="component" value="Unassembled WGS sequence"/>
</dbReference>
<comment type="similarity">
    <text evidence="2 10">Belongs to the peptidase S11 family.</text>
</comment>
<dbReference type="InterPro" id="IPR012338">
    <property type="entry name" value="Beta-lactam/transpept-like"/>
</dbReference>
<dbReference type="Gene3D" id="2.40.440.10">
    <property type="entry name" value="L,D-transpeptidase catalytic domain-like"/>
    <property type="match status" value="1"/>
</dbReference>
<keyword evidence="5" id="KW-0378">Hydrolase</keyword>
<feature type="active site" description="Nucleophile" evidence="9">
    <location>
        <position position="178"/>
    </location>
</feature>
<feature type="domain" description="L,D-TPase catalytic" evidence="12">
    <location>
        <begin position="86"/>
        <end position="202"/>
    </location>
</feature>
<dbReference type="CDD" id="cd16913">
    <property type="entry name" value="YkuD_like"/>
    <property type="match status" value="1"/>
</dbReference>
<keyword evidence="11" id="KW-1133">Transmembrane helix</keyword>
<feature type="active site" description="Proton donor/acceptor" evidence="9">
    <location>
        <position position="159"/>
    </location>
</feature>
<evidence type="ECO:0000256" key="5">
    <source>
        <dbReference type="ARBA" id="ARBA00022801"/>
    </source>
</evidence>
<dbReference type="GO" id="GO:0006508">
    <property type="term" value="P:proteolysis"/>
    <property type="evidence" value="ECO:0007669"/>
    <property type="project" value="InterPro"/>
</dbReference>
<dbReference type="GO" id="GO:0018104">
    <property type="term" value="P:peptidoglycan-protein cross-linking"/>
    <property type="evidence" value="ECO:0007669"/>
    <property type="project" value="TreeGrafter"/>
</dbReference>
<evidence type="ECO:0000256" key="1">
    <source>
        <dbReference type="ARBA" id="ARBA00004752"/>
    </source>
</evidence>
<dbReference type="PANTHER" id="PTHR30582:SF2">
    <property type="entry name" value="L,D-TRANSPEPTIDASE YCIB-RELATED"/>
    <property type="match status" value="1"/>
</dbReference>
<keyword evidence="4" id="KW-0732">Signal</keyword>
<dbReference type="AlphaFoldDB" id="A0A1G2N9Q5"/>
<evidence type="ECO:0000256" key="3">
    <source>
        <dbReference type="ARBA" id="ARBA00022679"/>
    </source>
</evidence>
<protein>
    <recommendedName>
        <fullName evidence="12">L,D-TPase catalytic domain-containing protein</fullName>
    </recommendedName>
</protein>
<evidence type="ECO:0000256" key="9">
    <source>
        <dbReference type="PROSITE-ProRule" id="PRU01373"/>
    </source>
</evidence>
<dbReference type="SUPFAM" id="SSF141523">
    <property type="entry name" value="L,D-transpeptidase catalytic domain-like"/>
    <property type="match status" value="1"/>
</dbReference>
<evidence type="ECO:0000256" key="10">
    <source>
        <dbReference type="RuleBase" id="RU004016"/>
    </source>
</evidence>
<keyword evidence="6 9" id="KW-0133">Cell shape</keyword>
<keyword evidence="7 9" id="KW-0573">Peptidoglycan synthesis</keyword>
<dbReference type="STRING" id="1802319.A2928_01350"/>
<dbReference type="GO" id="GO:0071555">
    <property type="term" value="P:cell wall organization"/>
    <property type="evidence" value="ECO:0007669"/>
    <property type="project" value="UniProtKB-UniRule"/>
</dbReference>
<evidence type="ECO:0000256" key="4">
    <source>
        <dbReference type="ARBA" id="ARBA00022729"/>
    </source>
</evidence>
<evidence type="ECO:0000259" key="12">
    <source>
        <dbReference type="PROSITE" id="PS52029"/>
    </source>
</evidence>
<evidence type="ECO:0000256" key="11">
    <source>
        <dbReference type="SAM" id="Phobius"/>
    </source>
</evidence>
<comment type="caution">
    <text evidence="13">The sequence shown here is derived from an EMBL/GenBank/DDBJ whole genome shotgun (WGS) entry which is preliminary data.</text>
</comment>
<reference evidence="13 14" key="1">
    <citation type="journal article" date="2016" name="Nat. Commun.">
        <title>Thousands of microbial genomes shed light on interconnected biogeochemical processes in an aquifer system.</title>
        <authorList>
            <person name="Anantharaman K."/>
            <person name="Brown C.T."/>
            <person name="Hug L.A."/>
            <person name="Sharon I."/>
            <person name="Castelle C.J."/>
            <person name="Probst A.J."/>
            <person name="Thomas B.C."/>
            <person name="Singh A."/>
            <person name="Wilkins M.J."/>
            <person name="Karaoz U."/>
            <person name="Brodie E.L."/>
            <person name="Williams K.H."/>
            <person name="Hubbard S.S."/>
            <person name="Banfield J.F."/>
        </authorList>
    </citation>
    <scope>NUCLEOTIDE SEQUENCE [LARGE SCALE GENOMIC DNA]</scope>
</reference>
<comment type="pathway">
    <text evidence="1 9">Cell wall biogenesis; peptidoglycan biosynthesis.</text>
</comment>
<feature type="transmembrane region" description="Helical" evidence="11">
    <location>
        <begin position="12"/>
        <end position="39"/>
    </location>
</feature>
<dbReference type="EMBL" id="MHRX01000053">
    <property type="protein sequence ID" value="OHA32109.1"/>
    <property type="molecule type" value="Genomic_DNA"/>
</dbReference>
<sequence length="462" mass="51008">MHDYIDKNAFGFIVKFSAALIFAFFSTTFAAKTAAVFFLSDTEVLPAPLIVVREEALPTTIQAVPKRSERSFAAGSLEDHVPSAGKFIGIDLVNMELRLYQNATLIGAHKILSKGKPGSHWETPSGSYEVKTKEKNHFSSIGRVNMPYSMQFFGNFFIHGWPTYESGKEVGDGYSGGCIRLSTDDAETVFSFADLGTSLYIFDREEQIISTLGLALSDSVELASEAYLVADIQSGEVVMESSAGAKMPVYAITKLMTAIVANESISFDKELALQDGEAFSETFGIFPERMVVGDLLHLLLLNREVDSASTLERFYGKNNFVDWMNDKARAIGMRTARFADTNGISKENVASADDLFELSRYLYVKKSFILGITRRPDKIIEVAERQFIVLNEHPFVGDESFRGGIATDAQEVGKQSMLTFFRVSVGAEKRLFVAILLGSENAALETRRAIEEVRLATASNTF</sequence>
<evidence type="ECO:0000256" key="2">
    <source>
        <dbReference type="ARBA" id="ARBA00007164"/>
    </source>
</evidence>
<evidence type="ECO:0000256" key="7">
    <source>
        <dbReference type="ARBA" id="ARBA00022984"/>
    </source>
</evidence>
<dbReference type="GO" id="GO:0005576">
    <property type="term" value="C:extracellular region"/>
    <property type="evidence" value="ECO:0007669"/>
    <property type="project" value="TreeGrafter"/>
</dbReference>
<dbReference type="Pfam" id="PF00768">
    <property type="entry name" value="Peptidase_S11"/>
    <property type="match status" value="1"/>
</dbReference>
<keyword evidence="11" id="KW-0812">Transmembrane</keyword>
<dbReference type="UniPathway" id="UPA00219"/>
<dbReference type="SUPFAM" id="SSF56601">
    <property type="entry name" value="beta-lactamase/transpeptidase-like"/>
    <property type="match status" value="1"/>
</dbReference>
<evidence type="ECO:0000313" key="14">
    <source>
        <dbReference type="Proteomes" id="UP000176221"/>
    </source>
</evidence>
<dbReference type="PRINTS" id="PR00725">
    <property type="entry name" value="DADACBPTASE1"/>
</dbReference>
<dbReference type="InterPro" id="IPR001967">
    <property type="entry name" value="Peptidase_S11_N"/>
</dbReference>
<dbReference type="GO" id="GO:0008360">
    <property type="term" value="P:regulation of cell shape"/>
    <property type="evidence" value="ECO:0007669"/>
    <property type="project" value="UniProtKB-UniRule"/>
</dbReference>
<dbReference type="InterPro" id="IPR018044">
    <property type="entry name" value="Peptidase_S11"/>
</dbReference>
<dbReference type="Gene3D" id="3.40.710.10">
    <property type="entry name" value="DD-peptidase/beta-lactamase superfamily"/>
    <property type="match status" value="1"/>
</dbReference>
<keyword evidence="3" id="KW-0808">Transferase</keyword>
<gene>
    <name evidence="13" type="ORF">A2928_01350</name>
</gene>
<dbReference type="PROSITE" id="PS52029">
    <property type="entry name" value="LD_TPASE"/>
    <property type="match status" value="1"/>
</dbReference>
<organism evidence="13 14">
    <name type="scientific">Candidatus Taylorbacteria bacterium RIFCSPLOWO2_01_FULL_45_15b</name>
    <dbReference type="NCBI Taxonomy" id="1802319"/>
    <lineage>
        <taxon>Bacteria</taxon>
        <taxon>Candidatus Tayloriibacteriota</taxon>
    </lineage>
</organism>
<proteinExistence type="inferred from homology"/>
<dbReference type="InterPro" id="IPR050979">
    <property type="entry name" value="LD-transpeptidase"/>
</dbReference>
<dbReference type="InterPro" id="IPR005490">
    <property type="entry name" value="LD_TPept_cat_dom"/>
</dbReference>
<evidence type="ECO:0000313" key="13">
    <source>
        <dbReference type="EMBL" id="OHA32109.1"/>
    </source>
</evidence>
<dbReference type="InterPro" id="IPR038063">
    <property type="entry name" value="Transpep_catalytic_dom"/>
</dbReference>
<dbReference type="GO" id="GO:0016740">
    <property type="term" value="F:transferase activity"/>
    <property type="evidence" value="ECO:0007669"/>
    <property type="project" value="UniProtKB-KW"/>
</dbReference>
<accession>A0A1G2N9Q5</accession>
<evidence type="ECO:0000256" key="8">
    <source>
        <dbReference type="ARBA" id="ARBA00023316"/>
    </source>
</evidence>
<dbReference type="Pfam" id="PF03734">
    <property type="entry name" value="YkuD"/>
    <property type="match status" value="1"/>
</dbReference>
<keyword evidence="11" id="KW-0472">Membrane</keyword>
<dbReference type="GO" id="GO:0071972">
    <property type="term" value="F:peptidoglycan L,D-transpeptidase activity"/>
    <property type="evidence" value="ECO:0007669"/>
    <property type="project" value="TreeGrafter"/>
</dbReference>
<name>A0A1G2N9Q5_9BACT</name>
<dbReference type="PANTHER" id="PTHR30582">
    <property type="entry name" value="L,D-TRANSPEPTIDASE"/>
    <property type="match status" value="1"/>
</dbReference>
<dbReference type="GO" id="GO:0009002">
    <property type="term" value="F:serine-type D-Ala-D-Ala carboxypeptidase activity"/>
    <property type="evidence" value="ECO:0007669"/>
    <property type="project" value="InterPro"/>
</dbReference>